<protein>
    <recommendedName>
        <fullName evidence="3">Mos1 transposase HTH domain-containing protein</fullName>
    </recommendedName>
</protein>
<name>A0A4Y2JX14_ARAVE</name>
<reference evidence="1 2" key="1">
    <citation type="journal article" date="2019" name="Sci. Rep.">
        <title>Orb-weaving spider Araneus ventricosus genome elucidates the spidroin gene catalogue.</title>
        <authorList>
            <person name="Kono N."/>
            <person name="Nakamura H."/>
            <person name="Ohtoshi R."/>
            <person name="Moran D.A.P."/>
            <person name="Shinohara A."/>
            <person name="Yoshida Y."/>
            <person name="Fujiwara M."/>
            <person name="Mori M."/>
            <person name="Tomita M."/>
            <person name="Arakawa K."/>
        </authorList>
    </citation>
    <scope>NUCLEOTIDE SEQUENCE [LARGE SCALE GENOMIC DNA]</scope>
</reference>
<comment type="caution">
    <text evidence="1">The sequence shown here is derived from an EMBL/GenBank/DDBJ whole genome shotgun (WGS) entry which is preliminary data.</text>
</comment>
<dbReference type="AlphaFoldDB" id="A0A4Y2JX14"/>
<organism evidence="1 2">
    <name type="scientific">Araneus ventricosus</name>
    <name type="common">Orbweaver spider</name>
    <name type="synonym">Epeira ventricosa</name>
    <dbReference type="NCBI Taxonomy" id="182803"/>
    <lineage>
        <taxon>Eukaryota</taxon>
        <taxon>Metazoa</taxon>
        <taxon>Ecdysozoa</taxon>
        <taxon>Arthropoda</taxon>
        <taxon>Chelicerata</taxon>
        <taxon>Arachnida</taxon>
        <taxon>Araneae</taxon>
        <taxon>Araneomorphae</taxon>
        <taxon>Entelegynae</taxon>
        <taxon>Araneoidea</taxon>
        <taxon>Araneidae</taxon>
        <taxon>Araneus</taxon>
    </lineage>
</organism>
<evidence type="ECO:0000313" key="1">
    <source>
        <dbReference type="EMBL" id="GBM94600.1"/>
    </source>
</evidence>
<sequence>MPYIQRANVKFCVRLVISATRMLHTMQQVYGDAAMNRAKCFDWHAHLKSIRTSPEHDERVISEIQRKSQKVLDTLREVDPRLHSRSGKTALLRLRETILKVTVCPRK</sequence>
<evidence type="ECO:0008006" key="3">
    <source>
        <dbReference type="Google" id="ProtNLM"/>
    </source>
</evidence>
<dbReference type="Gene3D" id="1.10.10.1450">
    <property type="match status" value="1"/>
</dbReference>
<dbReference type="EMBL" id="BGPR01003983">
    <property type="protein sequence ID" value="GBM94600.1"/>
    <property type="molecule type" value="Genomic_DNA"/>
</dbReference>
<proteinExistence type="predicted"/>
<keyword evidence="2" id="KW-1185">Reference proteome</keyword>
<accession>A0A4Y2JX14</accession>
<dbReference type="OrthoDB" id="6596370at2759"/>
<evidence type="ECO:0000313" key="2">
    <source>
        <dbReference type="Proteomes" id="UP000499080"/>
    </source>
</evidence>
<dbReference type="Proteomes" id="UP000499080">
    <property type="component" value="Unassembled WGS sequence"/>
</dbReference>
<gene>
    <name evidence="1" type="ORF">AVEN_263552_1</name>
</gene>